<name>A0ABQ7KI23_BRACM</name>
<organism evidence="1 2">
    <name type="scientific">Brassica rapa subsp. trilocularis</name>
    <dbReference type="NCBI Taxonomy" id="1813537"/>
    <lineage>
        <taxon>Eukaryota</taxon>
        <taxon>Viridiplantae</taxon>
        <taxon>Streptophyta</taxon>
        <taxon>Embryophyta</taxon>
        <taxon>Tracheophyta</taxon>
        <taxon>Spermatophyta</taxon>
        <taxon>Magnoliopsida</taxon>
        <taxon>eudicotyledons</taxon>
        <taxon>Gunneridae</taxon>
        <taxon>Pentapetalae</taxon>
        <taxon>rosids</taxon>
        <taxon>malvids</taxon>
        <taxon>Brassicales</taxon>
        <taxon>Brassicaceae</taxon>
        <taxon>Brassiceae</taxon>
        <taxon>Brassica</taxon>
    </lineage>
</organism>
<protein>
    <submittedName>
        <fullName evidence="1">Uncharacterized protein</fullName>
    </submittedName>
</protein>
<keyword evidence="2" id="KW-1185">Reference proteome</keyword>
<reference evidence="1 2" key="1">
    <citation type="submission" date="2021-03" db="EMBL/GenBank/DDBJ databases">
        <authorList>
            <person name="King G.J."/>
            <person name="Bancroft I."/>
            <person name="Baten A."/>
            <person name="Bloomfield J."/>
            <person name="Borpatragohain P."/>
            <person name="He Z."/>
            <person name="Irish N."/>
            <person name="Irwin J."/>
            <person name="Liu K."/>
            <person name="Mauleon R.P."/>
            <person name="Moore J."/>
            <person name="Morris R."/>
            <person name="Ostergaard L."/>
            <person name="Wang B."/>
            <person name="Wells R."/>
        </authorList>
    </citation>
    <scope>NUCLEOTIDE SEQUENCE [LARGE SCALE GENOMIC DNA]</scope>
    <source>
        <strain evidence="1">R-o-18</strain>
        <tissue evidence="1">Leaf</tissue>
    </source>
</reference>
<dbReference type="Proteomes" id="UP000823674">
    <property type="component" value="Unassembled WGS sequence"/>
</dbReference>
<evidence type="ECO:0000313" key="2">
    <source>
        <dbReference type="Proteomes" id="UP000823674"/>
    </source>
</evidence>
<gene>
    <name evidence="1" type="primary">A08p011290.1_BraROA</name>
    <name evidence="1" type="ORF">IGI04_042548</name>
</gene>
<sequence length="58" mass="6454">MLGYLALAFQLVPACLKLSSLDQTLSKLLLAHPDSSWRVSLSKWMQGNFPSLLPQLPQ</sequence>
<accession>A0ABQ7KI23</accession>
<comment type="caution">
    <text evidence="1">The sequence shown here is derived from an EMBL/GenBank/DDBJ whole genome shotgun (WGS) entry which is preliminary data.</text>
</comment>
<proteinExistence type="predicted"/>
<evidence type="ECO:0000313" key="1">
    <source>
        <dbReference type="EMBL" id="KAG5374137.1"/>
    </source>
</evidence>
<dbReference type="EMBL" id="JADBGQ010000044">
    <property type="protein sequence ID" value="KAG5374137.1"/>
    <property type="molecule type" value="Genomic_DNA"/>
</dbReference>